<dbReference type="SUPFAM" id="SSF51206">
    <property type="entry name" value="cAMP-binding domain-like"/>
    <property type="match status" value="1"/>
</dbReference>
<evidence type="ECO:0000313" key="7">
    <source>
        <dbReference type="Proteomes" id="UP000289841"/>
    </source>
</evidence>
<proteinExistence type="predicted"/>
<evidence type="ECO:0000259" key="4">
    <source>
        <dbReference type="PROSITE" id="PS50042"/>
    </source>
</evidence>
<dbReference type="STRING" id="1278311.GCA_000428705_01211"/>
<sequence>MINNLSILTKSKLFSGMSLTEINILIKSMNAAYIHYKKGDILINENEIVSDLGIILSGVAQSKKLNIYGKQTIVSMYYPGGYTALLTAISNNRKCPMSIYALEDINIISIPISNIFSYYPDHLSLHQRFLINLFDSVSERALELHDRNDCLTMPSVRDKILTFLNQLAKTTGSKILLLPFNREEMAEYLDVDRSALSRELSKMKSENIIDYYKNEFKILEINSEYTR</sequence>
<dbReference type="InterPro" id="IPR014710">
    <property type="entry name" value="RmlC-like_jellyroll"/>
</dbReference>
<keyword evidence="2" id="KW-0238">DNA-binding</keyword>
<dbReference type="EMBL" id="LR215048">
    <property type="protein sequence ID" value="VEU80575.1"/>
    <property type="molecule type" value="Genomic_DNA"/>
</dbReference>
<dbReference type="Gene3D" id="2.60.120.10">
    <property type="entry name" value="Jelly Rolls"/>
    <property type="match status" value="1"/>
</dbReference>
<dbReference type="PROSITE" id="PS51063">
    <property type="entry name" value="HTH_CRP_2"/>
    <property type="match status" value="1"/>
</dbReference>
<dbReference type="PANTHER" id="PTHR24567:SF58">
    <property type="entry name" value="CYCLIC AMP-BINDING REGULATORY PROTEIN"/>
    <property type="match status" value="1"/>
</dbReference>
<dbReference type="Proteomes" id="UP000289841">
    <property type="component" value="Chromosome"/>
</dbReference>
<evidence type="ECO:0000313" key="6">
    <source>
        <dbReference type="EMBL" id="VEU80575.1"/>
    </source>
</evidence>
<feature type="domain" description="Cyclic nucleotide-binding" evidence="4">
    <location>
        <begin position="13"/>
        <end position="110"/>
    </location>
</feature>
<keyword evidence="1" id="KW-0805">Transcription regulation</keyword>
<dbReference type="RefSeq" id="WP_197724330.1">
    <property type="nucleotide sequence ID" value="NZ_LR215048.1"/>
</dbReference>
<dbReference type="Pfam" id="PF13545">
    <property type="entry name" value="HTH_Crp_2"/>
    <property type="match status" value="1"/>
</dbReference>
<organism evidence="6 7">
    <name type="scientific">Haploplasma axanthum</name>
    <name type="common">Acholeplasma axanthum</name>
    <dbReference type="NCBI Taxonomy" id="29552"/>
    <lineage>
        <taxon>Bacteria</taxon>
        <taxon>Bacillati</taxon>
        <taxon>Mycoplasmatota</taxon>
        <taxon>Mollicutes</taxon>
        <taxon>Acholeplasmatales</taxon>
        <taxon>Acholeplasmataceae</taxon>
        <taxon>Haploplasma</taxon>
    </lineage>
</organism>
<dbReference type="PROSITE" id="PS50042">
    <property type="entry name" value="CNMP_BINDING_3"/>
    <property type="match status" value="1"/>
</dbReference>
<reference evidence="6 7" key="1">
    <citation type="submission" date="2019-01" db="EMBL/GenBank/DDBJ databases">
        <authorList>
            <consortium name="Pathogen Informatics"/>
        </authorList>
    </citation>
    <scope>NUCLEOTIDE SEQUENCE [LARGE SCALE GENOMIC DNA]</scope>
    <source>
        <strain evidence="6 7">NCTC10138</strain>
    </source>
</reference>
<dbReference type="Pfam" id="PF00027">
    <property type="entry name" value="cNMP_binding"/>
    <property type="match status" value="1"/>
</dbReference>
<dbReference type="AlphaFoldDB" id="A0A449BDR8"/>
<gene>
    <name evidence="6" type="primary">aadR</name>
    <name evidence="6" type="ORF">NCTC10138_00952</name>
</gene>
<evidence type="ECO:0000256" key="2">
    <source>
        <dbReference type="ARBA" id="ARBA00023125"/>
    </source>
</evidence>
<evidence type="ECO:0000256" key="3">
    <source>
        <dbReference type="ARBA" id="ARBA00023163"/>
    </source>
</evidence>
<dbReference type="GO" id="GO:0003700">
    <property type="term" value="F:DNA-binding transcription factor activity"/>
    <property type="evidence" value="ECO:0007669"/>
    <property type="project" value="TreeGrafter"/>
</dbReference>
<dbReference type="GO" id="GO:0005829">
    <property type="term" value="C:cytosol"/>
    <property type="evidence" value="ECO:0007669"/>
    <property type="project" value="TreeGrafter"/>
</dbReference>
<evidence type="ECO:0000259" key="5">
    <source>
        <dbReference type="PROSITE" id="PS51063"/>
    </source>
</evidence>
<keyword evidence="3" id="KW-0804">Transcription</keyword>
<dbReference type="KEGG" id="aaxa:NCTC10138_00952"/>
<dbReference type="InterPro" id="IPR050397">
    <property type="entry name" value="Env_Response_Regulators"/>
</dbReference>
<dbReference type="InterPro" id="IPR012318">
    <property type="entry name" value="HTH_CRP"/>
</dbReference>
<dbReference type="GO" id="GO:0003677">
    <property type="term" value="F:DNA binding"/>
    <property type="evidence" value="ECO:0007669"/>
    <property type="project" value="UniProtKB-KW"/>
</dbReference>
<dbReference type="InterPro" id="IPR018490">
    <property type="entry name" value="cNMP-bd_dom_sf"/>
</dbReference>
<evidence type="ECO:0000256" key="1">
    <source>
        <dbReference type="ARBA" id="ARBA00023015"/>
    </source>
</evidence>
<dbReference type="InterPro" id="IPR036390">
    <property type="entry name" value="WH_DNA-bd_sf"/>
</dbReference>
<dbReference type="SUPFAM" id="SSF46785">
    <property type="entry name" value="Winged helix' DNA-binding domain"/>
    <property type="match status" value="1"/>
</dbReference>
<dbReference type="PANTHER" id="PTHR24567">
    <property type="entry name" value="CRP FAMILY TRANSCRIPTIONAL REGULATORY PROTEIN"/>
    <property type="match status" value="1"/>
</dbReference>
<name>A0A449BDR8_HAPAX</name>
<dbReference type="CDD" id="cd00038">
    <property type="entry name" value="CAP_ED"/>
    <property type="match status" value="1"/>
</dbReference>
<feature type="domain" description="HTH crp-type" evidence="5">
    <location>
        <begin position="154"/>
        <end position="222"/>
    </location>
</feature>
<keyword evidence="7" id="KW-1185">Reference proteome</keyword>
<accession>A0A449BDR8</accession>
<dbReference type="InterPro" id="IPR000595">
    <property type="entry name" value="cNMP-bd_dom"/>
</dbReference>
<protein>
    <submittedName>
        <fullName evidence="6">Anaerobic aromatic degradation regulator</fullName>
    </submittedName>
</protein>